<organism evidence="2 3">
    <name type="scientific">Nocardia goodfellowii</name>
    <dbReference type="NCBI Taxonomy" id="882446"/>
    <lineage>
        <taxon>Bacteria</taxon>
        <taxon>Bacillati</taxon>
        <taxon>Actinomycetota</taxon>
        <taxon>Actinomycetes</taxon>
        <taxon>Mycobacteriales</taxon>
        <taxon>Nocardiaceae</taxon>
        <taxon>Nocardia</taxon>
    </lineage>
</organism>
<gene>
    <name evidence="2" type="ORF">BJ987_007215</name>
</gene>
<comment type="caution">
    <text evidence="2">The sequence shown here is derived from an EMBL/GenBank/DDBJ whole genome shotgun (WGS) entry which is preliminary data.</text>
</comment>
<sequence length="1062" mass="111399">MAPNPEPSSPGKPIDPSIAALYPGLVAGPTQAPGAGQKPPQSPPAAPASTKPVAPSVAALYPGLVPTAPQSAKPTQETTKTPTAPKAPEQPKEPRKPVDPAVAALYPGLLGPAEDPASTSPAAMGLPDTLALVKNGPPKPGQTVTLPSGTTIDYEGVALSNGLTGYQSTMNVPGVDQPLVSRPQAMYSPQQLAGLFATDDSYTAEQRDRDLALLHGPRTMGPYTAGALVAEAAAKAAATERLNAHWNQSGLLGGADGATVLPRPGYSPTQLANDLSLASTTGNLDAASERLRQEAQDRLNKYAYTKHDQDDDQFAAQYQYLPVDDPRRKAEVQRYIDAGLTPDQAQSAVWRNAYEARNRLSLAGIPLLDRAQAEQLENTPRLYSTDPRRPYVTDDSPYEGKPHKFTETDFRIFLGDVTGLKDLQEGLLTGDPGQAAVGGLMTALTFTPGVFVKPLMGMFGKIGRWADDIPPGVPGGATNGLLPGLVVGGGTADNVAPFLRNLDPPTPTLHVPRSSDPLPPNWDGTISVPGKPGPAPHTPRTEGAPGLGPEPTVPRPFSPGPGPVLPWQRLDPWGTGDISPLDPFFGAPRVRPGQSIPRRAPGEHGGSGASPSLGVTRSPAPGSAGDLVMQVDELYRSGMGEADIIAALRNKGIADDIIRDDQIQAVIAASRERPGLLMPGQRMGNDGRIIGSRGNPGAEDLPLGRHPLTTAEDVRPPKAKQNALEDATALTGGERSGMQQLPGTNPSPWDTASLADKGNVGGIGGELGQGLTRAKLLDDGDIILAEGKQARIPIPGQPGKYFEPDFIVMRDGKVVFVESKWRGGEYTAAQLEGYEAYRQGGMALVIDEAKNPYLLQRIEELQLDPATLEVAGVKTIRWNDGWGPTDRTVWKAANDPWPSSMVKQDGDWNLSLAAYAELNAEAARRAAAANNPAAYLYFQARSSSLGAVQALTPADSGVQRALASAVDTFSQRAAAILGGPSMGAGDAMKSLGFVAGAGLIPVMPDLLAPLHSSLASASGTAREAATRVNQSLTIHISIPAPTRHDAGSPAEQLREMELLGRR</sequence>
<feature type="compositionally biased region" description="Pro residues" evidence="1">
    <location>
        <begin position="1"/>
        <end position="10"/>
    </location>
</feature>
<evidence type="ECO:0000313" key="2">
    <source>
        <dbReference type="EMBL" id="MBP2194314.1"/>
    </source>
</evidence>
<feature type="region of interest" description="Disordered" evidence="1">
    <location>
        <begin position="506"/>
        <end position="624"/>
    </location>
</feature>
<name>A0ABS4QRK6_9NOCA</name>
<feature type="compositionally biased region" description="Pro residues" evidence="1">
    <location>
        <begin position="551"/>
        <end position="564"/>
    </location>
</feature>
<feature type="compositionally biased region" description="Low complexity" evidence="1">
    <location>
        <begin position="47"/>
        <end position="59"/>
    </location>
</feature>
<feature type="compositionally biased region" description="Low complexity" evidence="1">
    <location>
        <begin position="72"/>
        <end position="87"/>
    </location>
</feature>
<protein>
    <recommendedName>
        <fullName evidence="4">Tox-REase-7 domain-containing protein</fullName>
    </recommendedName>
</protein>
<feature type="region of interest" description="Disordered" evidence="1">
    <location>
        <begin position="677"/>
        <end position="757"/>
    </location>
</feature>
<feature type="compositionally biased region" description="Low complexity" evidence="1">
    <location>
        <begin position="26"/>
        <end position="39"/>
    </location>
</feature>
<accession>A0ABS4QRK6</accession>
<reference evidence="2 3" key="1">
    <citation type="submission" date="2021-03" db="EMBL/GenBank/DDBJ databases">
        <title>Sequencing the genomes of 1000 actinobacteria strains.</title>
        <authorList>
            <person name="Klenk H.-P."/>
        </authorList>
    </citation>
    <scope>NUCLEOTIDE SEQUENCE [LARGE SCALE GENOMIC DNA]</scope>
    <source>
        <strain evidence="2 3">DSM 45516</strain>
    </source>
</reference>
<proteinExistence type="predicted"/>
<evidence type="ECO:0000313" key="3">
    <source>
        <dbReference type="Proteomes" id="UP001519325"/>
    </source>
</evidence>
<dbReference type="Proteomes" id="UP001519325">
    <property type="component" value="Unassembled WGS sequence"/>
</dbReference>
<keyword evidence="3" id="KW-1185">Reference proteome</keyword>
<feature type="compositionally biased region" description="Polar residues" evidence="1">
    <location>
        <begin position="737"/>
        <end position="750"/>
    </location>
</feature>
<feature type="compositionally biased region" description="Basic and acidic residues" evidence="1">
    <location>
        <begin position="89"/>
        <end position="98"/>
    </location>
</feature>
<dbReference type="RefSeq" id="WP_209897455.1">
    <property type="nucleotide sequence ID" value="NZ_JAGGMR010000001.1"/>
</dbReference>
<evidence type="ECO:0000256" key="1">
    <source>
        <dbReference type="SAM" id="MobiDB-lite"/>
    </source>
</evidence>
<dbReference type="EMBL" id="JAGGMR010000001">
    <property type="protein sequence ID" value="MBP2194314.1"/>
    <property type="molecule type" value="Genomic_DNA"/>
</dbReference>
<evidence type="ECO:0008006" key="4">
    <source>
        <dbReference type="Google" id="ProtNLM"/>
    </source>
</evidence>
<feature type="region of interest" description="Disordered" evidence="1">
    <location>
        <begin position="1"/>
        <end position="103"/>
    </location>
</feature>